<accession>A0A1L4CXW8</accession>
<dbReference type="InterPro" id="IPR038717">
    <property type="entry name" value="Tc1-like_DDE_dom"/>
</dbReference>
<sequence length="66" mass="7763">MLPKNITLHFLPPYSPQLNPIEHLWSFIKRNYLSFKRYIDIGEVMQSGVDAWKNINQKIVKSIGFS</sequence>
<evidence type="ECO:0000259" key="1">
    <source>
        <dbReference type="Pfam" id="PF13358"/>
    </source>
</evidence>
<gene>
    <name evidence="2" type="ORF">AXG55_02145</name>
</gene>
<organism evidence="2 3">
    <name type="scientific">Silvanigrella aquatica</name>
    <dbReference type="NCBI Taxonomy" id="1915309"/>
    <lineage>
        <taxon>Bacteria</taxon>
        <taxon>Pseudomonadati</taxon>
        <taxon>Bdellovibrionota</taxon>
        <taxon>Oligoflexia</taxon>
        <taxon>Silvanigrellales</taxon>
        <taxon>Silvanigrellaceae</taxon>
        <taxon>Silvanigrella</taxon>
    </lineage>
</organism>
<dbReference type="AlphaFoldDB" id="A0A1L4CXW8"/>
<dbReference type="GO" id="GO:0003676">
    <property type="term" value="F:nucleic acid binding"/>
    <property type="evidence" value="ECO:0007669"/>
    <property type="project" value="InterPro"/>
</dbReference>
<keyword evidence="3" id="KW-1185">Reference proteome</keyword>
<evidence type="ECO:0000313" key="3">
    <source>
        <dbReference type="Proteomes" id="UP000184731"/>
    </source>
</evidence>
<dbReference type="Proteomes" id="UP000184731">
    <property type="component" value="Chromosome"/>
</dbReference>
<protein>
    <recommendedName>
        <fullName evidence="1">Tc1-like transposase DDE domain-containing protein</fullName>
    </recommendedName>
</protein>
<dbReference type="EMBL" id="CP017834">
    <property type="protein sequence ID" value="APJ02787.1"/>
    <property type="molecule type" value="Genomic_DNA"/>
</dbReference>
<reference evidence="2 3" key="1">
    <citation type="submission" date="2016-10" db="EMBL/GenBank/DDBJ databases">
        <title>Silvanigrella aquatica sp. nov., isolated from a freshwater lake located in the Black Forest, Germany, description of Silvanigrellaceae fam. nov., Silvanigrellales ord. nov., reclassification of the order Bdellovibrionales in the class Oligoflexia, reclassification of the families Bacteriovoracaceae and Halobacteriovoraceae in the new order Bacteriovoracales ord. nov., and reclassification of the family Pseudobacteriovoracaceae in the order Oligoflexiales.</title>
        <authorList>
            <person name="Hahn M.W."/>
            <person name="Schmidt J."/>
            <person name="Koll U."/>
            <person name="Rohde M."/>
            <person name="Verbag S."/>
            <person name="Pitt A."/>
            <person name="Nakai R."/>
            <person name="Naganuma T."/>
            <person name="Lang E."/>
        </authorList>
    </citation>
    <scope>NUCLEOTIDE SEQUENCE [LARGE SCALE GENOMIC DNA]</scope>
    <source>
        <strain evidence="2 3">MWH-Nonnen-W8red</strain>
    </source>
</reference>
<feature type="domain" description="Tc1-like transposase DDE" evidence="1">
    <location>
        <begin position="4"/>
        <end position="41"/>
    </location>
</feature>
<dbReference type="Pfam" id="PF13358">
    <property type="entry name" value="DDE_3"/>
    <property type="match status" value="1"/>
</dbReference>
<dbReference type="Gene3D" id="3.30.420.10">
    <property type="entry name" value="Ribonuclease H-like superfamily/Ribonuclease H"/>
    <property type="match status" value="1"/>
</dbReference>
<evidence type="ECO:0000313" key="2">
    <source>
        <dbReference type="EMBL" id="APJ02787.1"/>
    </source>
</evidence>
<proteinExistence type="predicted"/>
<dbReference type="InterPro" id="IPR036397">
    <property type="entry name" value="RNaseH_sf"/>
</dbReference>
<dbReference type="STRING" id="1915309.AXG55_02145"/>
<dbReference type="KEGG" id="saqi:AXG55_02145"/>
<name>A0A1L4CXW8_9BACT</name>